<evidence type="ECO:0008006" key="3">
    <source>
        <dbReference type="Google" id="ProtNLM"/>
    </source>
</evidence>
<dbReference type="AlphaFoldDB" id="X0Z9Z2"/>
<feature type="transmembrane region" description="Helical" evidence="1">
    <location>
        <begin position="197"/>
        <end position="218"/>
    </location>
</feature>
<feature type="transmembrane region" description="Helical" evidence="1">
    <location>
        <begin position="230"/>
        <end position="246"/>
    </location>
</feature>
<evidence type="ECO:0000313" key="2">
    <source>
        <dbReference type="EMBL" id="GAG57213.1"/>
    </source>
</evidence>
<feature type="transmembrane region" description="Helical" evidence="1">
    <location>
        <begin position="164"/>
        <end position="185"/>
    </location>
</feature>
<keyword evidence="1" id="KW-0472">Membrane</keyword>
<dbReference type="EMBL" id="BART01007392">
    <property type="protein sequence ID" value="GAG57213.1"/>
    <property type="molecule type" value="Genomic_DNA"/>
</dbReference>
<feature type="non-terminal residue" evidence="2">
    <location>
        <position position="301"/>
    </location>
</feature>
<comment type="caution">
    <text evidence="2">The sequence shown here is derived from an EMBL/GenBank/DDBJ whole genome shotgun (WGS) entry which is preliminary data.</text>
</comment>
<feature type="transmembrane region" description="Helical" evidence="1">
    <location>
        <begin position="50"/>
        <end position="73"/>
    </location>
</feature>
<keyword evidence="1" id="KW-0812">Transmembrane</keyword>
<feature type="transmembrane region" description="Helical" evidence="1">
    <location>
        <begin position="93"/>
        <end position="114"/>
    </location>
</feature>
<reference evidence="2" key="1">
    <citation type="journal article" date="2014" name="Front. Microbiol.">
        <title>High frequency of phylogenetically diverse reductive dehalogenase-homologous genes in deep subseafloor sedimentary metagenomes.</title>
        <authorList>
            <person name="Kawai M."/>
            <person name="Futagami T."/>
            <person name="Toyoda A."/>
            <person name="Takaki Y."/>
            <person name="Nishi S."/>
            <person name="Hori S."/>
            <person name="Arai W."/>
            <person name="Tsubouchi T."/>
            <person name="Morono Y."/>
            <person name="Uchiyama I."/>
            <person name="Ito T."/>
            <person name="Fujiyama A."/>
            <person name="Inagaki F."/>
            <person name="Takami H."/>
        </authorList>
    </citation>
    <scope>NUCLEOTIDE SEQUENCE</scope>
    <source>
        <strain evidence="2">Expedition CK06-06</strain>
    </source>
</reference>
<dbReference type="PANTHER" id="PTHR39556:SF1">
    <property type="entry name" value="PROTEIN, PUTATIVE-RELATED"/>
    <property type="match status" value="1"/>
</dbReference>
<dbReference type="PANTHER" id="PTHR39556">
    <property type="entry name" value="PROTEIN, PUTATIVE-RELATED"/>
    <property type="match status" value="1"/>
</dbReference>
<organism evidence="2">
    <name type="scientific">marine sediment metagenome</name>
    <dbReference type="NCBI Taxonomy" id="412755"/>
    <lineage>
        <taxon>unclassified sequences</taxon>
        <taxon>metagenomes</taxon>
        <taxon>ecological metagenomes</taxon>
    </lineage>
</organism>
<proteinExistence type="predicted"/>
<protein>
    <recommendedName>
        <fullName evidence="3">DUF401 family protein</fullName>
    </recommendedName>
</protein>
<name>X0Z9Z2_9ZZZZ</name>
<feature type="transmembrane region" description="Helical" evidence="1">
    <location>
        <begin position="266"/>
        <end position="286"/>
    </location>
</feature>
<dbReference type="Pfam" id="PF04165">
    <property type="entry name" value="DUF401"/>
    <property type="match status" value="1"/>
</dbReference>
<sequence length="301" mass="32255">MLIWIGFSLAIILLLVISRRSLALGMAAAAVVLALFTLSPSQMGGALVTTFADPSILLLAFVVGLIPMIGGALEASGEMERLVANMRIGRRPFLALSPALLGMLPMPGGALLSAPLVERGATETPADIKAAANVWFRHALYLVYPLGPALIASAKIASLDVYRVIPFLTPALLLNLLLGYVFLLRRVDGRVGHSGRFSPAGLLVPLAIILAAPVLDLVVKRSFLLPYPEIGTAVGVMVSFIAAIVIGRLDRADIKQVAQKMRPWKFSLIILAMFVFLNVFRASTNINNLAARPMRRTNSII</sequence>
<accession>X0Z9Z2</accession>
<dbReference type="InterPro" id="IPR007294">
    <property type="entry name" value="DUF401"/>
</dbReference>
<keyword evidence="1" id="KW-1133">Transmembrane helix</keyword>
<gene>
    <name evidence="2" type="ORF">S01H4_16827</name>
</gene>
<evidence type="ECO:0000256" key="1">
    <source>
        <dbReference type="SAM" id="Phobius"/>
    </source>
</evidence>
<feature type="transmembrane region" description="Helical" evidence="1">
    <location>
        <begin position="134"/>
        <end position="152"/>
    </location>
</feature>